<keyword evidence="2" id="KW-1185">Reference proteome</keyword>
<accession>A0ABN1USQ7</accession>
<sequence>MSRSDVAGVSTQGYPFELSEGDEANGLASILAMLLGQNLEQYPDRIAIARRVRRPVAVYSTDTDTSATIVFGTDGATVHNGIVGRPSVTVMASVDQITDVSQLKMMGAGLLPAGFFTKRGLHVLGEIARHRLVVKGLLTHTATALRFIALVSVVE</sequence>
<comment type="caution">
    <text evidence="1">The sequence shown here is derived from an EMBL/GenBank/DDBJ whole genome shotgun (WGS) entry which is preliminary data.</text>
</comment>
<organism evidence="1 2">
    <name type="scientific">Nocardioides aquiterrae</name>
    <dbReference type="NCBI Taxonomy" id="203799"/>
    <lineage>
        <taxon>Bacteria</taxon>
        <taxon>Bacillati</taxon>
        <taxon>Actinomycetota</taxon>
        <taxon>Actinomycetes</taxon>
        <taxon>Propionibacteriales</taxon>
        <taxon>Nocardioidaceae</taxon>
        <taxon>Nocardioides</taxon>
    </lineage>
</organism>
<proteinExistence type="predicted"/>
<evidence type="ECO:0000313" key="2">
    <source>
        <dbReference type="Proteomes" id="UP001499979"/>
    </source>
</evidence>
<evidence type="ECO:0008006" key="3">
    <source>
        <dbReference type="Google" id="ProtNLM"/>
    </source>
</evidence>
<evidence type="ECO:0000313" key="1">
    <source>
        <dbReference type="EMBL" id="GAA1162898.1"/>
    </source>
</evidence>
<dbReference type="Proteomes" id="UP001499979">
    <property type="component" value="Unassembled WGS sequence"/>
</dbReference>
<reference evidence="1 2" key="1">
    <citation type="journal article" date="2019" name="Int. J. Syst. Evol. Microbiol.">
        <title>The Global Catalogue of Microorganisms (GCM) 10K type strain sequencing project: providing services to taxonomists for standard genome sequencing and annotation.</title>
        <authorList>
            <consortium name="The Broad Institute Genomics Platform"/>
            <consortium name="The Broad Institute Genome Sequencing Center for Infectious Disease"/>
            <person name="Wu L."/>
            <person name="Ma J."/>
        </authorList>
    </citation>
    <scope>NUCLEOTIDE SEQUENCE [LARGE SCALE GENOMIC DNA]</scope>
    <source>
        <strain evidence="1 2">JCM 11813</strain>
    </source>
</reference>
<gene>
    <name evidence="1" type="ORF">GCM10009606_45920</name>
</gene>
<name>A0ABN1USQ7_9ACTN</name>
<dbReference type="EMBL" id="BAAAJE010000030">
    <property type="protein sequence ID" value="GAA1162898.1"/>
    <property type="molecule type" value="Genomic_DNA"/>
</dbReference>
<protein>
    <recommendedName>
        <fullName evidence="3">SCP2 domain-containing protein</fullName>
    </recommendedName>
</protein>